<evidence type="ECO:0000313" key="2">
    <source>
        <dbReference type="EMBL" id="HAC6768583.1"/>
    </source>
</evidence>
<proteinExistence type="predicted"/>
<dbReference type="GO" id="GO:0003700">
    <property type="term" value="F:DNA-binding transcription factor activity"/>
    <property type="evidence" value="ECO:0007669"/>
    <property type="project" value="InterPro"/>
</dbReference>
<sequence>MGIFISKKLKYFIMAMEKRSFASASEALCITRSPLSKAITEIEEH</sequence>
<dbReference type="InterPro" id="IPR036388">
    <property type="entry name" value="WH-like_DNA-bd_sf"/>
</dbReference>
<gene>
    <name evidence="2" type="ORF">G0D72_05185</name>
</gene>
<feature type="domain" description="HTH lysR-type" evidence="1">
    <location>
        <begin position="4"/>
        <end position="45"/>
    </location>
</feature>
<feature type="non-terminal residue" evidence="2">
    <location>
        <position position="45"/>
    </location>
</feature>
<dbReference type="Pfam" id="PF00126">
    <property type="entry name" value="HTH_1"/>
    <property type="match status" value="1"/>
</dbReference>
<name>A0A702D9Q4_SALDZ</name>
<accession>A0A702D9Q4</accession>
<dbReference type="InterPro" id="IPR036390">
    <property type="entry name" value="WH_DNA-bd_sf"/>
</dbReference>
<dbReference type="PROSITE" id="PS50931">
    <property type="entry name" value="HTH_LYSR"/>
    <property type="match status" value="1"/>
</dbReference>
<comment type="caution">
    <text evidence="2">The sequence shown here is derived from an EMBL/GenBank/DDBJ whole genome shotgun (WGS) entry which is preliminary data.</text>
</comment>
<dbReference type="AlphaFoldDB" id="A0A702D9Q4"/>
<dbReference type="SUPFAM" id="SSF46785">
    <property type="entry name" value="Winged helix' DNA-binding domain"/>
    <property type="match status" value="1"/>
</dbReference>
<dbReference type="Gene3D" id="1.10.10.10">
    <property type="entry name" value="Winged helix-like DNA-binding domain superfamily/Winged helix DNA-binding domain"/>
    <property type="match status" value="1"/>
</dbReference>
<reference evidence="2" key="2">
    <citation type="submission" date="2018-07" db="EMBL/GenBank/DDBJ databases">
        <authorList>
            <consortium name="NCBI Pathogen Detection Project"/>
        </authorList>
    </citation>
    <scope>NUCLEOTIDE SEQUENCE</scope>
    <source>
        <strain evidence="2">11-3796</strain>
    </source>
</reference>
<dbReference type="InterPro" id="IPR000847">
    <property type="entry name" value="LysR_HTH_N"/>
</dbReference>
<protein>
    <submittedName>
        <fullName evidence="2">LysR family transcriptional regulator</fullName>
    </submittedName>
</protein>
<evidence type="ECO:0000259" key="1">
    <source>
        <dbReference type="PROSITE" id="PS50931"/>
    </source>
</evidence>
<organism evidence="2">
    <name type="scientific">Salmonella diarizonae</name>
    <dbReference type="NCBI Taxonomy" id="59204"/>
    <lineage>
        <taxon>Bacteria</taxon>
        <taxon>Pseudomonadati</taxon>
        <taxon>Pseudomonadota</taxon>
        <taxon>Gammaproteobacteria</taxon>
        <taxon>Enterobacterales</taxon>
        <taxon>Enterobacteriaceae</taxon>
        <taxon>Salmonella</taxon>
    </lineage>
</organism>
<dbReference type="EMBL" id="DAAMIJ010000007">
    <property type="protein sequence ID" value="HAC6768583.1"/>
    <property type="molecule type" value="Genomic_DNA"/>
</dbReference>
<reference evidence="2" key="1">
    <citation type="journal article" date="2018" name="Genome Biol.">
        <title>SKESA: strategic k-mer extension for scrupulous assemblies.</title>
        <authorList>
            <person name="Souvorov A."/>
            <person name="Agarwala R."/>
            <person name="Lipman D.J."/>
        </authorList>
    </citation>
    <scope>NUCLEOTIDE SEQUENCE</scope>
    <source>
        <strain evidence="2">11-3796</strain>
    </source>
</reference>